<dbReference type="InParanoid" id="G3HQ54"/>
<evidence type="ECO:0000313" key="1">
    <source>
        <dbReference type="EMBL" id="EGV96256.1"/>
    </source>
</evidence>
<dbReference type="EMBL" id="JH000598">
    <property type="protein sequence ID" value="EGV96256.1"/>
    <property type="molecule type" value="Genomic_DNA"/>
</dbReference>
<organism evidence="1 2">
    <name type="scientific">Cricetulus griseus</name>
    <name type="common">Chinese hamster</name>
    <name type="synonym">Cricetulus barabensis griseus</name>
    <dbReference type="NCBI Taxonomy" id="10029"/>
    <lineage>
        <taxon>Eukaryota</taxon>
        <taxon>Metazoa</taxon>
        <taxon>Chordata</taxon>
        <taxon>Craniata</taxon>
        <taxon>Vertebrata</taxon>
        <taxon>Euteleostomi</taxon>
        <taxon>Mammalia</taxon>
        <taxon>Eutheria</taxon>
        <taxon>Euarchontoglires</taxon>
        <taxon>Glires</taxon>
        <taxon>Rodentia</taxon>
        <taxon>Myomorpha</taxon>
        <taxon>Muroidea</taxon>
        <taxon>Cricetidae</taxon>
        <taxon>Cricetinae</taxon>
        <taxon>Cricetulus</taxon>
    </lineage>
</organism>
<protein>
    <submittedName>
        <fullName evidence="1">Uncharacterized protein</fullName>
    </submittedName>
</protein>
<gene>
    <name evidence="1" type="ORF">I79_012948</name>
</gene>
<name>G3HQ54_CRIGR</name>
<proteinExistence type="predicted"/>
<accession>G3HQ54</accession>
<dbReference type="Proteomes" id="UP000001075">
    <property type="component" value="Unassembled WGS sequence"/>
</dbReference>
<evidence type="ECO:0000313" key="2">
    <source>
        <dbReference type="Proteomes" id="UP000001075"/>
    </source>
</evidence>
<dbReference type="AlphaFoldDB" id="G3HQ54"/>
<sequence>MTAVVWLVTCCGFRRLATLRPRLQDITVALMACSYRKNTVDFASSFRTYVHAQSYPTDELVIQAICSAPVLS</sequence>
<reference evidence="2" key="1">
    <citation type="journal article" date="2011" name="Nat. Biotechnol.">
        <title>The genomic sequence of the Chinese hamster ovary (CHO)-K1 cell line.</title>
        <authorList>
            <person name="Xu X."/>
            <person name="Nagarajan H."/>
            <person name="Lewis N.E."/>
            <person name="Pan S."/>
            <person name="Cai Z."/>
            <person name="Liu X."/>
            <person name="Chen W."/>
            <person name="Xie M."/>
            <person name="Wang W."/>
            <person name="Hammond S."/>
            <person name="Andersen M.R."/>
            <person name="Neff N."/>
            <person name="Passarelli B."/>
            <person name="Koh W."/>
            <person name="Fan H.C."/>
            <person name="Wang J."/>
            <person name="Gui Y."/>
            <person name="Lee K.H."/>
            <person name="Betenbaugh M.J."/>
            <person name="Quake S.R."/>
            <person name="Famili I."/>
            <person name="Palsson B.O."/>
            <person name="Wang J."/>
        </authorList>
    </citation>
    <scope>NUCLEOTIDE SEQUENCE [LARGE SCALE GENOMIC DNA]</scope>
    <source>
        <strain evidence="2">CHO K1 cell line</strain>
    </source>
</reference>